<dbReference type="EMBL" id="JASCQP010000018">
    <property type="protein sequence ID" value="MDI5890618.1"/>
    <property type="molecule type" value="Genomic_DNA"/>
</dbReference>
<keyword evidence="2" id="KW-0472">Membrane</keyword>
<keyword evidence="2" id="KW-0812">Transmembrane</keyword>
<name>A0ABT6UXC0_9GAMM</name>
<evidence type="ECO:0000313" key="4">
    <source>
        <dbReference type="Proteomes" id="UP001225957"/>
    </source>
</evidence>
<dbReference type="Proteomes" id="UP001225957">
    <property type="component" value="Unassembled WGS sequence"/>
</dbReference>
<proteinExistence type="predicted"/>
<keyword evidence="2" id="KW-1133">Transmembrane helix</keyword>
<keyword evidence="4" id="KW-1185">Reference proteome</keyword>
<protein>
    <recommendedName>
        <fullName evidence="5">DUF2570 domain-containing protein</fullName>
    </recommendedName>
</protein>
<evidence type="ECO:0000256" key="1">
    <source>
        <dbReference type="SAM" id="MobiDB-lite"/>
    </source>
</evidence>
<evidence type="ECO:0000256" key="2">
    <source>
        <dbReference type="SAM" id="Phobius"/>
    </source>
</evidence>
<feature type="compositionally biased region" description="Basic and acidic residues" evidence="1">
    <location>
        <begin position="47"/>
        <end position="77"/>
    </location>
</feature>
<accession>A0ABT6UXC0</accession>
<evidence type="ECO:0000313" key="3">
    <source>
        <dbReference type="EMBL" id="MDI5890618.1"/>
    </source>
</evidence>
<evidence type="ECO:0008006" key="5">
    <source>
        <dbReference type="Google" id="ProtNLM"/>
    </source>
</evidence>
<gene>
    <name evidence="3" type="ORF">QLQ83_05890</name>
</gene>
<organism evidence="3 4">
    <name type="scientific">Halomonas rhizosphaerae</name>
    <dbReference type="NCBI Taxonomy" id="3043296"/>
    <lineage>
        <taxon>Bacteria</taxon>
        <taxon>Pseudomonadati</taxon>
        <taxon>Pseudomonadota</taxon>
        <taxon>Gammaproteobacteria</taxon>
        <taxon>Oceanospirillales</taxon>
        <taxon>Halomonadaceae</taxon>
        <taxon>Halomonas</taxon>
    </lineage>
</organism>
<reference evidence="3 4" key="1">
    <citation type="submission" date="2023-04" db="EMBL/GenBank/DDBJ databases">
        <title>Halomonas strains isolated from rhizosphere soil.</title>
        <authorList>
            <person name="Xu L."/>
            <person name="Sun J.-Q."/>
        </authorList>
    </citation>
    <scope>NUCLEOTIDE SEQUENCE [LARGE SCALE GENOMIC DNA]</scope>
    <source>
        <strain evidence="3 4">LR5S20</strain>
    </source>
</reference>
<comment type="caution">
    <text evidence="3">The sequence shown here is derived from an EMBL/GenBank/DDBJ whole genome shotgun (WGS) entry which is preliminary data.</text>
</comment>
<dbReference type="RefSeq" id="WP_282734593.1">
    <property type="nucleotide sequence ID" value="NZ_JASCQP010000018.1"/>
</dbReference>
<sequence>MSRLWGWIAAGFAILAAGLLYMTGQRDKAREQAKQARVSLQASQASREVDAAARKAQEQARTESAEVQREADDRPEGQRPSGHLRR</sequence>
<feature type="transmembrane region" description="Helical" evidence="2">
    <location>
        <begin position="6"/>
        <end position="24"/>
    </location>
</feature>
<feature type="region of interest" description="Disordered" evidence="1">
    <location>
        <begin position="33"/>
        <end position="86"/>
    </location>
</feature>